<evidence type="ECO:0000313" key="1">
    <source>
        <dbReference type="EMBL" id="CAB4174380.1"/>
    </source>
</evidence>
<name>A0A6J5R5U7_9CAUD</name>
<reference evidence="3" key="1">
    <citation type="submission" date="2020-05" db="EMBL/GenBank/DDBJ databases">
        <authorList>
            <person name="Chiriac C."/>
            <person name="Salcher M."/>
            <person name="Ghai R."/>
            <person name="Kavagutti S V."/>
        </authorList>
    </citation>
    <scope>NUCLEOTIDE SEQUENCE</scope>
</reference>
<dbReference type="EMBL" id="LR796920">
    <property type="protein sequence ID" value="CAB4174380.1"/>
    <property type="molecule type" value="Genomic_DNA"/>
</dbReference>
<evidence type="ECO:0000313" key="3">
    <source>
        <dbReference type="EMBL" id="CAB4188871.1"/>
    </source>
</evidence>
<accession>A0A6J5R5U7</accession>
<dbReference type="EMBL" id="LR797127">
    <property type="protein sequence ID" value="CAB4188871.1"/>
    <property type="molecule type" value="Genomic_DNA"/>
</dbReference>
<evidence type="ECO:0000313" key="2">
    <source>
        <dbReference type="EMBL" id="CAB4179755.1"/>
    </source>
</evidence>
<sequence>MSRYGIDYYGLSNYGPTTIVSFDAYPFTAASYGYSKIKLDWVDPTGAWSKLRLVRNSYGHPVNAFDGTVILEVTNGSDPTTYIDETGLAEGAFYYYSIFVFEVTNYAWYRAGDAIGLSVKRFGGESRLYEYMPEVYKISHLYTIDTTQENTALSNFLSLFGFHLDMYQTLTDLLLHRYDLQKVSGLLLPSLLNQFGLSYEPEVGYQQSRILVRDVVQFYKEKGSAAGLHEYIKAFTGWAVPTISTTAPNPTTEGVVVSHNIMLDYNDSSFEEGVGHWVSTSNASITQLSIKELTHVAITSNVAGLTIGAHNYKVGNKVNIELCPSPRFNTAGTPVTITAISSTTISYALTASDVPIYATTGVVTPFPLPWEETTAPVNFPNKQSGILAVTNTSASPATVAIECGEASPITTGIPVTTGLQYTFSVKTSAGSTTRTITLKIEWYDRFATLISTSTGTGAADVVGVLLAGPTVTGTAPAGAYYACPVISIASVAGSASNEFHYFDALQFEQAAAATDFDEARQLHISVKASRINELVNPSFASPLTPWALVNATDASDTVTPSPRIDVYSITKKALTTNVATLTTSLIHIMRVGDTVNVSGVDATFDGAYLITAVTANTFSYALVTANVPEASDTGTAYVAGDVLELTATGASVTLTSTTAPADLMGIHYPSSFYTFSLYAQAATAENITLSITWYDDTQTFISTDTGVSEAVGTAWTRISTSAIAPATAAYASVELAWTATISDVLLLDEALFENTPFVLEYFDGNGGPANAADFFWEGNAIDAGRSHLYKNRFVTQSRISDSILEFLTLGSTIALYMAQPNT</sequence>
<organism evidence="3">
    <name type="scientific">uncultured Caudovirales phage</name>
    <dbReference type="NCBI Taxonomy" id="2100421"/>
    <lineage>
        <taxon>Viruses</taxon>
        <taxon>Duplodnaviria</taxon>
        <taxon>Heunggongvirae</taxon>
        <taxon>Uroviricota</taxon>
        <taxon>Caudoviricetes</taxon>
        <taxon>Peduoviridae</taxon>
        <taxon>Maltschvirus</taxon>
        <taxon>Maltschvirus maltsch</taxon>
    </lineage>
</organism>
<dbReference type="EMBL" id="LR796984">
    <property type="protein sequence ID" value="CAB4179755.1"/>
    <property type="molecule type" value="Genomic_DNA"/>
</dbReference>
<proteinExistence type="predicted"/>
<protein>
    <submittedName>
        <fullName evidence="3">Uncharacterized protein</fullName>
    </submittedName>
</protein>
<gene>
    <name evidence="2" type="ORF">UFOVP1035_34</name>
    <name evidence="3" type="ORF">UFOVP1181_140</name>
    <name evidence="1" type="ORF">UFOVP965_38</name>
</gene>